<dbReference type="InterPro" id="IPR003692">
    <property type="entry name" value="Hydantoinase_B"/>
</dbReference>
<dbReference type="GO" id="GO:0005829">
    <property type="term" value="C:cytosol"/>
    <property type="evidence" value="ECO:0007669"/>
    <property type="project" value="TreeGrafter"/>
</dbReference>
<reference evidence="3" key="1">
    <citation type="journal article" date="2023" name="Front. Microbiol.">
        <title>Genomic-based phylogenetic and metabolic analyses of the genus Natronomonas, and description of Natronomonas aquatica sp. nov.</title>
        <authorList>
            <person name="Garcia-Roldan A."/>
            <person name="Duran-Viseras A."/>
            <person name="de la Haba R.R."/>
            <person name="Corral P."/>
            <person name="Sanchez-Porro C."/>
            <person name="Ventosa A."/>
        </authorList>
    </citation>
    <scope>NUCLEOTIDE SEQUENCE</scope>
    <source>
        <strain evidence="3">F2-12</strain>
    </source>
</reference>
<organism evidence="3 4">
    <name type="scientific">Natronomonas aquatica</name>
    <dbReference type="NCBI Taxonomy" id="2841590"/>
    <lineage>
        <taxon>Archaea</taxon>
        <taxon>Methanobacteriati</taxon>
        <taxon>Methanobacteriota</taxon>
        <taxon>Stenosarchaea group</taxon>
        <taxon>Halobacteria</taxon>
        <taxon>Halobacteriales</taxon>
        <taxon>Natronomonadaceae</taxon>
        <taxon>Natronomonas</taxon>
    </lineage>
</organism>
<evidence type="ECO:0000259" key="2">
    <source>
        <dbReference type="Pfam" id="PF02538"/>
    </source>
</evidence>
<dbReference type="GO" id="GO:0017168">
    <property type="term" value="F:5-oxoprolinase (ATP-hydrolyzing) activity"/>
    <property type="evidence" value="ECO:0007669"/>
    <property type="project" value="TreeGrafter"/>
</dbReference>
<name>A0A9R1D6W3_9EURY</name>
<gene>
    <name evidence="3" type="ORF">KM295_10630</name>
</gene>
<dbReference type="EMBL" id="JAHLKM010000014">
    <property type="protein sequence ID" value="MCQ4333928.1"/>
    <property type="molecule type" value="Genomic_DNA"/>
</dbReference>
<evidence type="ECO:0000313" key="3">
    <source>
        <dbReference type="EMBL" id="MCQ4333928.1"/>
    </source>
</evidence>
<dbReference type="Pfam" id="PF02538">
    <property type="entry name" value="Hydantoinase_B"/>
    <property type="match status" value="1"/>
</dbReference>
<dbReference type="Proteomes" id="UP001139494">
    <property type="component" value="Unassembled WGS sequence"/>
</dbReference>
<dbReference type="InterPro" id="IPR045079">
    <property type="entry name" value="Oxoprolinase-like"/>
</dbReference>
<dbReference type="AlphaFoldDB" id="A0A9R1D6W3"/>
<proteinExistence type="predicted"/>
<dbReference type="RefSeq" id="WP_256029954.1">
    <property type="nucleotide sequence ID" value="NZ_JAHLKM010000014.1"/>
</dbReference>
<feature type="region of interest" description="Disordered" evidence="1">
    <location>
        <begin position="583"/>
        <end position="604"/>
    </location>
</feature>
<accession>A0A9R1D6W3</accession>
<dbReference type="GO" id="GO:0006749">
    <property type="term" value="P:glutathione metabolic process"/>
    <property type="evidence" value="ECO:0007669"/>
    <property type="project" value="TreeGrafter"/>
</dbReference>
<evidence type="ECO:0000313" key="4">
    <source>
        <dbReference type="Proteomes" id="UP001139494"/>
    </source>
</evidence>
<protein>
    <submittedName>
        <fullName evidence="3">Hydantoinase B/oxoprolinase family protein</fullName>
    </submittedName>
</protein>
<evidence type="ECO:0000256" key="1">
    <source>
        <dbReference type="SAM" id="MobiDB-lite"/>
    </source>
</evidence>
<feature type="compositionally biased region" description="Basic and acidic residues" evidence="1">
    <location>
        <begin position="589"/>
        <end position="604"/>
    </location>
</feature>
<sequence length="604" mass="66165">MADGTSPNVSIGDGDLEPFQMTVLSKKFEEAITVMSQSLMSSARSGVINSARDFTSAFTLYDSRQFMYDKGLPVHAANVHLIPEYTLDKFDDISAGDCFLTNSTYAGNTHHADYTLHVPVFYEGEPLFWVLNRAHQADVGAPQPTTYVADAKDIYEEGPHLPAVRIQEDYEDKEDLIRTLKLNIRAGDWQWYGDYRAQVAAVRKGEEMIQEICAEYGVELVRQFTEEWIDYGERMMEAELEKLPEAEIQHTTRHDPVPFNDAAPEGIPVTVKVKTHPDEGRISVDLTDNGENIPAGFNLSEATTIAGVYGGIFYNIDSDLPQNHGAIKRVSIEMDEGKIVGEPEPPVGTSVATTNVCDALFNAMQAVFGDLGEPYGVSEGTGGTQPHCSVVSGTDFRRDDEFYINQLIFNAGGGASCYGHDGWITYGQSNNNGVVTLESIENAEQNYPILVHQYELATDTGGAGRWRGGPGVRIELGPREDEMTAAYCNMQTAYPPQGIVGGDDGTTTEVHKRTQDGELKELPGMGYPVFEAGETLVSTMCGGGGYGDPTERDPEAVKRDVEAGLVSPKAARDSYGVVIEPAESGISLDEEKTRTLREERTEER</sequence>
<dbReference type="PANTHER" id="PTHR11365:SF23">
    <property type="entry name" value="HYPOTHETICAL 5-OXOPROLINASE (EUROFUNG)-RELATED"/>
    <property type="match status" value="1"/>
</dbReference>
<keyword evidence="4" id="KW-1185">Reference proteome</keyword>
<comment type="caution">
    <text evidence="3">The sequence shown here is derived from an EMBL/GenBank/DDBJ whole genome shotgun (WGS) entry which is preliminary data.</text>
</comment>
<dbReference type="PANTHER" id="PTHR11365">
    <property type="entry name" value="5-OXOPROLINASE RELATED"/>
    <property type="match status" value="1"/>
</dbReference>
<feature type="domain" description="Hydantoinase B/oxoprolinase" evidence="2">
    <location>
        <begin position="18"/>
        <end position="549"/>
    </location>
</feature>